<protein>
    <recommendedName>
        <fullName evidence="3">Impact N-terminal domain-containing protein</fullName>
    </recommendedName>
</protein>
<gene>
    <name evidence="4" type="ORF">TGAM01_v201011</name>
</gene>
<evidence type="ECO:0000256" key="2">
    <source>
        <dbReference type="SAM" id="MobiDB-lite"/>
    </source>
</evidence>
<feature type="region of interest" description="Disordered" evidence="2">
    <location>
        <begin position="104"/>
        <end position="130"/>
    </location>
</feature>
<dbReference type="PANTHER" id="PTHR16301">
    <property type="entry name" value="IMPACT-RELATED"/>
    <property type="match status" value="1"/>
</dbReference>
<dbReference type="InterPro" id="IPR036956">
    <property type="entry name" value="Impact_N_sf"/>
</dbReference>
<feature type="compositionally biased region" description="Polar residues" evidence="2">
    <location>
        <begin position="253"/>
        <end position="262"/>
    </location>
</feature>
<dbReference type="GO" id="GO:0006446">
    <property type="term" value="P:regulation of translational initiation"/>
    <property type="evidence" value="ECO:0007669"/>
    <property type="project" value="TreeGrafter"/>
</dbReference>
<sequence length="546" mass="59030">MRSERFTIAGAIDTLARHVIAVLEISVAAMAGHGDLQEMLRMLTARKASMMAAMGYIKALQSKNLKRRDTDGSRHSIEQIAEAPSATVEEAISDAKLAKSFHTACKSHGKKGNKRAAEEPASAAGGKKPKLEMHKRDLDYNSITPEELEGSLTLPLCEDEELIKETALVTNRAPLVLAFAVELLRFTMPEQPPSSRLSLAQAVVSANSRSKAISIGIEKAPVGGEPPIPTGQPKVFVLGREIPVLKRGDYSWSESAETQAPQTSSADTSKSASTPTSTASDNVWATSKSLSSKGSTFIAHAAPVTSPSMRSGLMKILFNKYPDMEKTASHVAWAIRTSFGNSSLVQEASFDDGEAGCGKFMLELLREANITNTTVVLARWYGGVMLGPDRWRLMRECLNDALSAQRRTATFSGEALWGLDAEDKKPAISTIGMAIHRPENARNYLLRSFASASTSDRGETGGSGSSGKKTVAALNDERQENLGRLLGALRLLFASWAGTLGRAELDRRAWRWYVAVRPDIESGPSGWGEKGTLKLSKILDLRRKGD</sequence>
<reference evidence="4 5" key="1">
    <citation type="journal article" date="2016" name="Genome Announc.">
        <title>Draft Whole-Genome Sequence of Trichoderma gamsii T6085, a Promising Biocontrol Agent of Fusarium Head Blight on Wheat.</title>
        <authorList>
            <person name="Baroncelli R."/>
            <person name="Zapparata A."/>
            <person name="Piaggeschi G."/>
            <person name="Sarrocco S."/>
            <person name="Vannacci G."/>
        </authorList>
    </citation>
    <scope>NUCLEOTIDE SEQUENCE [LARGE SCALE GENOMIC DNA]</scope>
    <source>
        <strain evidence="4 5">T6085</strain>
    </source>
</reference>
<keyword evidence="5" id="KW-1185">Reference proteome</keyword>
<proteinExistence type="inferred from homology"/>
<dbReference type="PANTHER" id="PTHR16301:SF4">
    <property type="entry name" value="IMPACT N-TERMINAL DOMAIN-CONTAINING PROTEIN"/>
    <property type="match status" value="1"/>
</dbReference>
<dbReference type="Proteomes" id="UP000054821">
    <property type="component" value="Unassembled WGS sequence"/>
</dbReference>
<dbReference type="InterPro" id="IPR001498">
    <property type="entry name" value="Impact_N"/>
</dbReference>
<dbReference type="InterPro" id="IPR023582">
    <property type="entry name" value="Impact"/>
</dbReference>
<dbReference type="EMBL" id="JPDN02000002">
    <property type="protein sequence ID" value="PON30571.1"/>
    <property type="molecule type" value="Genomic_DNA"/>
</dbReference>
<accession>A0A2P5A226</accession>
<feature type="compositionally biased region" description="Low complexity" evidence="2">
    <location>
        <begin position="263"/>
        <end position="280"/>
    </location>
</feature>
<dbReference type="Pfam" id="PF01205">
    <property type="entry name" value="Impact_N"/>
    <property type="match status" value="1"/>
</dbReference>
<feature type="compositionally biased region" description="Basic residues" evidence="2">
    <location>
        <begin position="105"/>
        <end position="114"/>
    </location>
</feature>
<organism evidence="4 5">
    <name type="scientific">Trichoderma gamsii</name>
    <dbReference type="NCBI Taxonomy" id="398673"/>
    <lineage>
        <taxon>Eukaryota</taxon>
        <taxon>Fungi</taxon>
        <taxon>Dikarya</taxon>
        <taxon>Ascomycota</taxon>
        <taxon>Pezizomycotina</taxon>
        <taxon>Sordariomycetes</taxon>
        <taxon>Hypocreomycetidae</taxon>
        <taxon>Hypocreales</taxon>
        <taxon>Hypocreaceae</taxon>
        <taxon>Trichoderma</taxon>
    </lineage>
</organism>
<dbReference type="STRING" id="398673.A0A2P5A226"/>
<dbReference type="GO" id="GO:0140469">
    <property type="term" value="P:GCN2-mediated signaling"/>
    <property type="evidence" value="ECO:0007669"/>
    <property type="project" value="TreeGrafter"/>
</dbReference>
<evidence type="ECO:0000256" key="1">
    <source>
        <dbReference type="ARBA" id="ARBA00007665"/>
    </source>
</evidence>
<dbReference type="InterPro" id="IPR020569">
    <property type="entry name" value="UPF0029_Impact_CS"/>
</dbReference>
<dbReference type="InterPro" id="IPR020568">
    <property type="entry name" value="Ribosomal_Su5_D2-typ_SF"/>
</dbReference>
<name>A0A2P5A226_9HYPO</name>
<evidence type="ECO:0000259" key="3">
    <source>
        <dbReference type="Pfam" id="PF01205"/>
    </source>
</evidence>
<dbReference type="AlphaFoldDB" id="A0A2P5A226"/>
<feature type="region of interest" description="Disordered" evidence="2">
    <location>
        <begin position="253"/>
        <end position="283"/>
    </location>
</feature>
<dbReference type="PROSITE" id="PS00910">
    <property type="entry name" value="UPF0029"/>
    <property type="match status" value="1"/>
</dbReference>
<dbReference type="GeneID" id="29986692"/>
<dbReference type="RefSeq" id="XP_018660251.1">
    <property type="nucleotide sequence ID" value="XM_018806609.1"/>
</dbReference>
<evidence type="ECO:0000313" key="5">
    <source>
        <dbReference type="Proteomes" id="UP000054821"/>
    </source>
</evidence>
<comment type="similarity">
    <text evidence="1">Belongs to the IMPACT family.</text>
</comment>
<comment type="caution">
    <text evidence="4">The sequence shown here is derived from an EMBL/GenBank/DDBJ whole genome shotgun (WGS) entry which is preliminary data.</text>
</comment>
<evidence type="ECO:0000313" key="4">
    <source>
        <dbReference type="EMBL" id="PON30571.1"/>
    </source>
</evidence>
<dbReference type="Gene3D" id="3.30.230.30">
    <property type="entry name" value="Impact, N-terminal domain"/>
    <property type="match status" value="1"/>
</dbReference>
<dbReference type="SUPFAM" id="SSF54211">
    <property type="entry name" value="Ribosomal protein S5 domain 2-like"/>
    <property type="match status" value="1"/>
</dbReference>
<feature type="domain" description="Impact N-terminal" evidence="3">
    <location>
        <begin position="293"/>
        <end position="402"/>
    </location>
</feature>
<dbReference type="GO" id="GO:0005737">
    <property type="term" value="C:cytoplasm"/>
    <property type="evidence" value="ECO:0007669"/>
    <property type="project" value="TreeGrafter"/>
</dbReference>